<reference evidence="2 3" key="1">
    <citation type="submission" date="2024-03" db="EMBL/GenBank/DDBJ databases">
        <title>Chitinophaga caseinilytica sp. nov., a casein hydrolysing bacterium isolated from forest soil.</title>
        <authorList>
            <person name="Lee D.S."/>
            <person name="Han D.M."/>
            <person name="Baek J.H."/>
            <person name="Choi D.G."/>
            <person name="Jeon J.H."/>
            <person name="Jeon C.O."/>
        </authorList>
    </citation>
    <scope>NUCLEOTIDE SEQUENCE [LARGE SCALE GENOMIC DNA]</scope>
    <source>
        <strain evidence="2 3">KACC 19118</strain>
    </source>
</reference>
<evidence type="ECO:0000313" key="3">
    <source>
        <dbReference type="Proteomes" id="UP001449657"/>
    </source>
</evidence>
<keyword evidence="3" id="KW-1185">Reference proteome</keyword>
<proteinExistence type="predicted"/>
<dbReference type="RefSeq" id="WP_341840141.1">
    <property type="nucleotide sequence ID" value="NZ_CP149792.1"/>
</dbReference>
<evidence type="ECO:0000256" key="1">
    <source>
        <dbReference type="SAM" id="Phobius"/>
    </source>
</evidence>
<sequence length="146" mass="16915">MCAERNDHKPNVILSALQNKCPRCRRGRLFVESNPYKLGAFMKMNERCPECGQLSEPETGFFFGTGYVSYALSIALSVATFVAWWVLLGFSLHDNSVLYWLGVNAVLLVFMQPLLMRLSRTIWLYFFVYYDRNWRSERLTAHTPAS</sequence>
<feature type="transmembrane region" description="Helical" evidence="1">
    <location>
        <begin position="67"/>
        <end position="91"/>
    </location>
</feature>
<keyword evidence="1" id="KW-0472">Membrane</keyword>
<gene>
    <name evidence="2" type="ORF">WJU22_21045</name>
</gene>
<keyword evidence="1" id="KW-1133">Transmembrane helix</keyword>
<name>A0ABZ2Z0U9_9BACT</name>
<accession>A0ABZ2Z0U9</accession>
<dbReference type="EMBL" id="CP150096">
    <property type="protein sequence ID" value="WZN45389.1"/>
    <property type="molecule type" value="Genomic_DNA"/>
</dbReference>
<dbReference type="Proteomes" id="UP001449657">
    <property type="component" value="Chromosome"/>
</dbReference>
<organism evidence="2 3">
    <name type="scientific">Chitinophaga caseinilytica</name>
    <dbReference type="NCBI Taxonomy" id="2267521"/>
    <lineage>
        <taxon>Bacteria</taxon>
        <taxon>Pseudomonadati</taxon>
        <taxon>Bacteroidota</taxon>
        <taxon>Chitinophagia</taxon>
        <taxon>Chitinophagales</taxon>
        <taxon>Chitinophagaceae</taxon>
        <taxon>Chitinophaga</taxon>
    </lineage>
</organism>
<protein>
    <submittedName>
        <fullName evidence="2">DUF983 domain-containing protein</fullName>
    </submittedName>
</protein>
<keyword evidence="1" id="KW-0812">Transmembrane</keyword>
<evidence type="ECO:0000313" key="2">
    <source>
        <dbReference type="EMBL" id="WZN45389.1"/>
    </source>
</evidence>